<dbReference type="CDD" id="cd11614">
    <property type="entry name" value="SAF_CpaB_FlgA_like"/>
    <property type="match status" value="1"/>
</dbReference>
<keyword evidence="8" id="KW-0282">Flagellum</keyword>
<dbReference type="EMBL" id="VRLR01000002">
    <property type="protein sequence ID" value="TXK82078.1"/>
    <property type="molecule type" value="Genomic_DNA"/>
</dbReference>
<evidence type="ECO:0000259" key="7">
    <source>
        <dbReference type="SMART" id="SM00858"/>
    </source>
</evidence>
<dbReference type="InterPro" id="IPR017585">
    <property type="entry name" value="SAF_FlgA"/>
</dbReference>
<comment type="function">
    <text evidence="6">Involved in the assembly process of the P-ring formation. It may associate with FlgF on the rod constituting a structure essential for the P-ring assembly or may act as a modulator protein for the P-ring assembly.</text>
</comment>
<name>A0A5C8M2E6_9GAMM</name>
<keyword evidence="8" id="KW-0969">Cilium</keyword>
<comment type="subcellular location">
    <subcellularLocation>
        <location evidence="1">Periplasm</location>
    </subcellularLocation>
</comment>
<comment type="caution">
    <text evidence="8">The sequence shown here is derived from an EMBL/GenBank/DDBJ whole genome shotgun (WGS) entry which is preliminary data.</text>
</comment>
<keyword evidence="5" id="KW-0574">Periplasm</keyword>
<dbReference type="PANTHER" id="PTHR36307">
    <property type="entry name" value="FLAGELLA BASAL BODY P-RING FORMATION PROTEIN FLGA"/>
    <property type="match status" value="1"/>
</dbReference>
<keyword evidence="8" id="KW-0966">Cell projection</keyword>
<evidence type="ECO:0000256" key="2">
    <source>
        <dbReference type="ARBA" id="ARBA00010474"/>
    </source>
</evidence>
<evidence type="ECO:0000313" key="8">
    <source>
        <dbReference type="EMBL" id="TXK82078.1"/>
    </source>
</evidence>
<dbReference type="Proteomes" id="UP000321814">
    <property type="component" value="Unassembled WGS sequence"/>
</dbReference>
<feature type="domain" description="SAF" evidence="7">
    <location>
        <begin position="126"/>
        <end position="188"/>
    </location>
</feature>
<dbReference type="Gene3D" id="2.30.30.760">
    <property type="match status" value="1"/>
</dbReference>
<evidence type="ECO:0000256" key="1">
    <source>
        <dbReference type="ARBA" id="ARBA00004418"/>
    </source>
</evidence>
<dbReference type="Pfam" id="PF13144">
    <property type="entry name" value="ChapFlgA"/>
    <property type="match status" value="1"/>
</dbReference>
<evidence type="ECO:0000313" key="9">
    <source>
        <dbReference type="Proteomes" id="UP000321814"/>
    </source>
</evidence>
<gene>
    <name evidence="8" type="primary">flgA</name>
    <name evidence="8" type="ORF">FU839_04110</name>
</gene>
<keyword evidence="4" id="KW-0732">Signal</keyword>
<accession>A0A5C8M2E6</accession>
<evidence type="ECO:0000256" key="6">
    <source>
        <dbReference type="ARBA" id="ARBA00025643"/>
    </source>
</evidence>
<dbReference type="SMART" id="SM00858">
    <property type="entry name" value="SAF"/>
    <property type="match status" value="1"/>
</dbReference>
<proteinExistence type="inferred from homology"/>
<dbReference type="InterPro" id="IPR013974">
    <property type="entry name" value="SAF"/>
</dbReference>
<dbReference type="GO" id="GO:0044780">
    <property type="term" value="P:bacterial-type flagellum assembly"/>
    <property type="evidence" value="ECO:0007669"/>
    <property type="project" value="InterPro"/>
</dbReference>
<dbReference type="NCBIfam" id="TIGR03170">
    <property type="entry name" value="flgA_cterm"/>
    <property type="match status" value="1"/>
</dbReference>
<protein>
    <recommendedName>
        <fullName evidence="3">Flagella basal body P-ring formation protein FlgA</fullName>
    </recommendedName>
</protein>
<dbReference type="OrthoDB" id="1669037at2"/>
<dbReference type="RefSeq" id="WP_147903331.1">
    <property type="nucleotide sequence ID" value="NZ_BAAAGC010000017.1"/>
</dbReference>
<dbReference type="Gene3D" id="3.90.1210.10">
    <property type="entry name" value="Antifreeze-like/N-acetylneuraminic acid synthase C-terminal domain"/>
    <property type="match status" value="1"/>
</dbReference>
<dbReference type="GO" id="GO:0042597">
    <property type="term" value="C:periplasmic space"/>
    <property type="evidence" value="ECO:0007669"/>
    <property type="project" value="UniProtKB-SubCell"/>
</dbReference>
<comment type="similarity">
    <text evidence="2">Belongs to the FlgA family.</text>
</comment>
<reference evidence="8 9" key="1">
    <citation type="submission" date="2019-08" db="EMBL/GenBank/DDBJ databases">
        <title>Draft genome analysis of Rheinheimera tangshanensis isolated from the roots of fresh rice plants (Oryza sativa).</title>
        <authorList>
            <person name="Yu Q."/>
            <person name="Qi Y."/>
            <person name="Zhang H."/>
            <person name="Pu J."/>
        </authorList>
    </citation>
    <scope>NUCLEOTIDE SEQUENCE [LARGE SCALE GENOMIC DNA]</scope>
    <source>
        <strain evidence="8 9">JA3-B52</strain>
    </source>
</reference>
<sequence length="252" mass="28060">MTYTKTIVESALRAEVQLPLRKWLFFLLLCFPLAAFANAQLEQQIRSHISAEVQTFARQLGAKGPIKQELELTLPAGLDKQGRCSRLEISRSNNQKAPWGRVSYSLNCKDNNSWQSRATAKVRVWLPVVVANQAIQKNQVLTEAMLGTRLTELTQSKLSIELQPQALVGMQTKRRIQAGQVISRHLLEHKLLVEKGSHVLIRVQTQGFEASTKGVALENGQLGQRIKVQNLSSGTVLEADVVAEAIVQSIFK</sequence>
<dbReference type="PANTHER" id="PTHR36307:SF1">
    <property type="entry name" value="FLAGELLA BASAL BODY P-RING FORMATION PROTEIN FLGA"/>
    <property type="match status" value="1"/>
</dbReference>
<evidence type="ECO:0000256" key="3">
    <source>
        <dbReference type="ARBA" id="ARBA00014754"/>
    </source>
</evidence>
<organism evidence="8 9">
    <name type="scientific">Rheinheimera tangshanensis</name>
    <dbReference type="NCBI Taxonomy" id="400153"/>
    <lineage>
        <taxon>Bacteria</taxon>
        <taxon>Pseudomonadati</taxon>
        <taxon>Pseudomonadota</taxon>
        <taxon>Gammaproteobacteria</taxon>
        <taxon>Chromatiales</taxon>
        <taxon>Chromatiaceae</taxon>
        <taxon>Rheinheimera</taxon>
    </lineage>
</organism>
<evidence type="ECO:0000256" key="5">
    <source>
        <dbReference type="ARBA" id="ARBA00022764"/>
    </source>
</evidence>
<dbReference type="InterPro" id="IPR039246">
    <property type="entry name" value="Flagellar_FlgA"/>
</dbReference>
<dbReference type="AlphaFoldDB" id="A0A5C8M2E6"/>
<evidence type="ECO:0000256" key="4">
    <source>
        <dbReference type="ARBA" id="ARBA00022729"/>
    </source>
</evidence>
<keyword evidence="9" id="KW-1185">Reference proteome</keyword>